<feature type="compositionally biased region" description="Polar residues" evidence="7">
    <location>
        <begin position="214"/>
        <end position="229"/>
    </location>
</feature>
<feature type="region of interest" description="Disordered" evidence="7">
    <location>
        <begin position="465"/>
        <end position="522"/>
    </location>
</feature>
<dbReference type="PANTHER" id="PTHR43706:SF17">
    <property type="entry name" value="NADH DEHYDROGENASE (EUROFUNG)"/>
    <property type="match status" value="1"/>
</dbReference>
<feature type="compositionally biased region" description="Low complexity" evidence="7">
    <location>
        <begin position="471"/>
        <end position="481"/>
    </location>
</feature>
<accession>A0A364NB42</accession>
<feature type="region of interest" description="Disordered" evidence="7">
    <location>
        <begin position="870"/>
        <end position="935"/>
    </location>
</feature>
<feature type="compositionally biased region" description="Low complexity" evidence="7">
    <location>
        <begin position="499"/>
        <end position="509"/>
    </location>
</feature>
<organism evidence="10 11">
    <name type="scientific">Stemphylium lycopersici</name>
    <name type="common">Tomato gray leaf spot disease fungus</name>
    <name type="synonym">Thyrospora lycopersici</name>
    <dbReference type="NCBI Taxonomy" id="183478"/>
    <lineage>
        <taxon>Eukaryota</taxon>
        <taxon>Fungi</taxon>
        <taxon>Dikarya</taxon>
        <taxon>Ascomycota</taxon>
        <taxon>Pezizomycotina</taxon>
        <taxon>Dothideomycetes</taxon>
        <taxon>Pleosporomycetidae</taxon>
        <taxon>Pleosporales</taxon>
        <taxon>Pleosporineae</taxon>
        <taxon>Pleosporaceae</taxon>
        <taxon>Stemphylium</taxon>
    </lineage>
</organism>
<dbReference type="Pfam" id="PF07992">
    <property type="entry name" value="Pyr_redox_2"/>
    <property type="match status" value="1"/>
</dbReference>
<evidence type="ECO:0000256" key="7">
    <source>
        <dbReference type="SAM" id="MobiDB-lite"/>
    </source>
</evidence>
<dbReference type="GO" id="GO:0005634">
    <property type="term" value="C:nucleus"/>
    <property type="evidence" value="ECO:0007669"/>
    <property type="project" value="InterPro"/>
</dbReference>
<dbReference type="InterPro" id="IPR036188">
    <property type="entry name" value="FAD/NAD-bd_sf"/>
</dbReference>
<keyword evidence="4" id="KW-0560">Oxidoreductase</keyword>
<feature type="compositionally biased region" description="Polar residues" evidence="7">
    <location>
        <begin position="651"/>
        <end position="665"/>
    </location>
</feature>
<feature type="compositionally biased region" description="Basic and acidic residues" evidence="7">
    <location>
        <begin position="510"/>
        <end position="522"/>
    </location>
</feature>
<evidence type="ECO:0000313" key="10">
    <source>
        <dbReference type="EMBL" id="RAR14564.1"/>
    </source>
</evidence>
<dbReference type="STRING" id="183478.A0A364NB42"/>
<feature type="compositionally biased region" description="Polar residues" evidence="7">
    <location>
        <begin position="60"/>
        <end position="101"/>
    </location>
</feature>
<evidence type="ECO:0000259" key="8">
    <source>
        <dbReference type="Pfam" id="PF07992"/>
    </source>
</evidence>
<dbReference type="GO" id="GO:0005739">
    <property type="term" value="C:mitochondrion"/>
    <property type="evidence" value="ECO:0007669"/>
    <property type="project" value="UniProtKB-ARBA"/>
</dbReference>
<dbReference type="GO" id="GO:0007623">
    <property type="term" value="P:circadian rhythm"/>
    <property type="evidence" value="ECO:0007669"/>
    <property type="project" value="InterPro"/>
</dbReference>
<feature type="compositionally biased region" description="Acidic residues" evidence="7">
    <location>
        <begin position="781"/>
        <end position="797"/>
    </location>
</feature>
<feature type="region of interest" description="Disordered" evidence="7">
    <location>
        <begin position="560"/>
        <end position="590"/>
    </location>
</feature>
<dbReference type="Proteomes" id="UP000249619">
    <property type="component" value="Unassembled WGS sequence"/>
</dbReference>
<feature type="region of interest" description="Disordered" evidence="7">
    <location>
        <begin position="288"/>
        <end position="330"/>
    </location>
</feature>
<evidence type="ECO:0000259" key="9">
    <source>
        <dbReference type="Pfam" id="PF22366"/>
    </source>
</evidence>
<evidence type="ECO:0000256" key="3">
    <source>
        <dbReference type="ARBA" id="ARBA00022827"/>
    </source>
</evidence>
<dbReference type="Pfam" id="PF09421">
    <property type="entry name" value="FRQ"/>
    <property type="match status" value="1"/>
</dbReference>
<keyword evidence="3" id="KW-0274">FAD</keyword>
<feature type="compositionally biased region" description="Polar residues" evidence="7">
    <location>
        <begin position="620"/>
        <end position="639"/>
    </location>
</feature>
<feature type="compositionally biased region" description="Basic residues" evidence="7">
    <location>
        <begin position="12"/>
        <end position="21"/>
    </location>
</feature>
<dbReference type="PANTHER" id="PTHR43706">
    <property type="entry name" value="NADH DEHYDROGENASE"/>
    <property type="match status" value="1"/>
</dbReference>
<comment type="similarity">
    <text evidence="1">Belongs to the NADH dehydrogenase family.</text>
</comment>
<dbReference type="InterPro" id="IPR045024">
    <property type="entry name" value="NDH-2"/>
</dbReference>
<dbReference type="Pfam" id="PF22366">
    <property type="entry name" value="NDH2_C"/>
    <property type="match status" value="1"/>
</dbReference>
<proteinExistence type="inferred from homology"/>
<feature type="domain" description="External alternative NADH-ubiquinone oxidoreductase-like C-terminal" evidence="9">
    <location>
        <begin position="1424"/>
        <end position="1486"/>
    </location>
</feature>
<feature type="region of interest" description="Disordered" evidence="7">
    <location>
        <begin position="611"/>
        <end position="703"/>
    </location>
</feature>
<feature type="region of interest" description="Disordered" evidence="7">
    <location>
        <begin position="214"/>
        <end position="243"/>
    </location>
</feature>
<feature type="region of interest" description="Disordered" evidence="7">
    <location>
        <begin position="726"/>
        <end position="832"/>
    </location>
</feature>
<feature type="compositionally biased region" description="Polar residues" evidence="7">
    <location>
        <begin position="727"/>
        <end position="746"/>
    </location>
</feature>
<feature type="compositionally biased region" description="Polar residues" evidence="7">
    <location>
        <begin position="297"/>
        <end position="309"/>
    </location>
</feature>
<keyword evidence="6" id="KW-0175">Coiled coil</keyword>
<feature type="compositionally biased region" description="Polar residues" evidence="7">
    <location>
        <begin position="43"/>
        <end position="53"/>
    </location>
</feature>
<dbReference type="EMBL" id="QGDH01000021">
    <property type="protein sequence ID" value="RAR14564.1"/>
    <property type="molecule type" value="Genomic_DNA"/>
</dbReference>
<feature type="compositionally biased region" description="Low complexity" evidence="7">
    <location>
        <begin position="568"/>
        <end position="581"/>
    </location>
</feature>
<gene>
    <name evidence="10" type="ORF">DDE83_002138</name>
</gene>
<evidence type="ECO:0000256" key="5">
    <source>
        <dbReference type="ARBA" id="ARBA00023027"/>
    </source>
</evidence>
<dbReference type="SUPFAM" id="SSF51905">
    <property type="entry name" value="FAD/NAD(P)-binding domain"/>
    <property type="match status" value="2"/>
</dbReference>
<evidence type="ECO:0000256" key="1">
    <source>
        <dbReference type="ARBA" id="ARBA00005272"/>
    </source>
</evidence>
<protein>
    <submittedName>
        <fullName evidence="10">Frequency clock protein</fullName>
    </submittedName>
</protein>
<dbReference type="GO" id="GO:0006355">
    <property type="term" value="P:regulation of DNA-templated transcription"/>
    <property type="evidence" value="ECO:0007669"/>
    <property type="project" value="InterPro"/>
</dbReference>
<dbReference type="Gene3D" id="3.50.50.100">
    <property type="match status" value="1"/>
</dbReference>
<evidence type="ECO:0000256" key="2">
    <source>
        <dbReference type="ARBA" id="ARBA00022630"/>
    </source>
</evidence>
<dbReference type="GO" id="GO:0003954">
    <property type="term" value="F:NADH dehydrogenase activity"/>
    <property type="evidence" value="ECO:0007669"/>
    <property type="project" value="InterPro"/>
</dbReference>
<feature type="domain" description="FAD/NAD(P)-binding" evidence="8">
    <location>
        <begin position="1016"/>
        <end position="1302"/>
    </location>
</feature>
<name>A0A364NB42_STELY</name>
<dbReference type="InterPro" id="IPR018554">
    <property type="entry name" value="FRQ"/>
</dbReference>
<evidence type="ECO:0000256" key="4">
    <source>
        <dbReference type="ARBA" id="ARBA00023002"/>
    </source>
</evidence>
<sequence length="1490" mass="164296">MNEPPGTIPKAIRSHPRRPPAHKSVSLRHSPPPPSVLGFQAKEQPTTRSSPTLASDKANPPSSVSPQLHSNKNSSGESSDAGQWFEKTNNRASQSKASFVDSNLGKLGTDGSSTEDFRSVIDDLTVANKRLKQKLKKYEKLYDAHLQEEKLFEVRFHGLPDHKKKELEETLRKFASELDDGTANDYAHISAAYTPALETHNTASSTSRFAESGYASMSASGQNSAGPSNQEKDRKITRSAYSRQQQNIQSYLHDIPMGLLPNNKSVLMTEKSKKKMVVRRLEQIFAGKRSLPGSHPQPLQQQEVAQSAATADREQREATGQSFRPEGQREARIMLDRGAVDEDDTGQNEAIQGLRPSLHVEEHDFAGSGLSPDQRPTRPLDLDPHRAQVPNDNMSYIRHLGFTPPDMNSGEAPLGHGWIYLNLLINMAQLHTLNVTPEFVKDALHEYSSHLEISRDGRKIRWKGGRDITQHSSESSSEHYSGASPNETGSLSPFKRMKTGTSGDSSDLTGSERARRLARVQREREQNKFAYKPLFFHKEESENEDDFYGFDADSLVDYPYQHQPAGNSSGFSSSIMQSSSSKPQRRDDGPMIFYNKAKFCTDLSGDRNGASLTMPGNYKPITSQPLGAKSGLQSQTSTAADLAEPRGPFENSPSELDSNSGSRAISSVDDLGFSPEALRDDSGNTSPEVMDFEASGVGGVQPEDNFSIHVRRSQVPTAPLHAATDHALSSNQEELETSSPRSSPSRVIQEKILSASRKDLPNSTLPPASFLPFDSCSSGDVDSDLESDASSEPDTDSDCPATAMQILNIAPVGSNDPEASESKSDYEDSDDGSVDLLATARQQDPSAVRASEREYDAALADRLAEEIPAGSSAATAGGGSGFNSPAGGAHQAAKLEKRLSRQSVSSSMASGPANLKRSRTSDSMNPQPTKSPKTRRSGALWAVLCRWSWLRSRAYSKRTYTLPFPKRYFRETSIRRRSLVHDQHNLRPETSVWNTAISCYRSVMARRVKLAPTYQTVVVSPRSYFAFTPLLASTAVGALEFRTALEPVRSRRTKVEFFQGWADDVDFKNRSITIEEAVDDPRQGVALTTDRHAGKTDEERAMEKKQESKEGKLFHVDYDKLIVTVGCYSQTFGTPGVKEHAFFLKDVGDARRIRNRILACFEGAALPTTPVDMKRQLLNFAVVGGGPTGIEFSAELHDLINEDMRKLYPELIKYHKITVYDVAEKVLPMFDKKLAGYAMQKFKREGIDIKTSHHVEELRPGAPVETSTGSVDESHLYTLKIKELGEIGVGMCVWSTGLMQNPFVHNALSSVREAPTNLKLVESSSKASVSDKVKWIVKKDSKSGSIITDDHLRVKLVPADSSADKTPSTEAIHPDVFALGDCGIIESTTYPATAQVASQKAFWLAKHLNKADIADSKGFTYRDLGTLAYIGNWNALFQGGGKWGGRLQGYVAWIIWRGAYITRTVSWRNKVLVPVYWLVNWVFGRDISRF</sequence>
<keyword evidence="2" id="KW-0285">Flavoprotein</keyword>
<evidence type="ECO:0000256" key="6">
    <source>
        <dbReference type="SAM" id="Coils"/>
    </source>
</evidence>
<reference evidence="11" key="1">
    <citation type="submission" date="2018-05" db="EMBL/GenBank/DDBJ databases">
        <title>Draft genome sequence of Stemphylium lycopersici strain CIDEFI 213.</title>
        <authorList>
            <person name="Medina R."/>
            <person name="Franco M.E.E."/>
            <person name="Lucentini C.G."/>
            <person name="Saparrat M.C.N."/>
            <person name="Balatti P.A."/>
        </authorList>
    </citation>
    <scope>NUCLEOTIDE SEQUENCE [LARGE SCALE GENOMIC DNA]</scope>
    <source>
        <strain evidence="11">CIDEFI 213</strain>
    </source>
</reference>
<feature type="compositionally biased region" description="Polar residues" evidence="7">
    <location>
        <begin position="921"/>
        <end position="931"/>
    </location>
</feature>
<keyword evidence="5" id="KW-0520">NAD</keyword>
<dbReference type="InterPro" id="IPR023753">
    <property type="entry name" value="FAD/NAD-binding_dom"/>
</dbReference>
<evidence type="ECO:0000313" key="11">
    <source>
        <dbReference type="Proteomes" id="UP000249619"/>
    </source>
</evidence>
<dbReference type="InterPro" id="IPR054585">
    <property type="entry name" value="NDH2-like_C"/>
</dbReference>
<keyword evidence="11" id="KW-1185">Reference proteome</keyword>
<feature type="coiled-coil region" evidence="6">
    <location>
        <begin position="121"/>
        <end position="184"/>
    </location>
</feature>
<feature type="region of interest" description="Disordered" evidence="7">
    <location>
        <begin position="1"/>
        <end position="115"/>
    </location>
</feature>
<comment type="caution">
    <text evidence="10">The sequence shown here is derived from an EMBL/GenBank/DDBJ whole genome shotgun (WGS) entry which is preliminary data.</text>
</comment>